<evidence type="ECO:0000313" key="11">
    <source>
        <dbReference type="WBParaSite" id="jg12745"/>
    </source>
</evidence>
<dbReference type="Pfam" id="PF00613">
    <property type="entry name" value="PI3Ka"/>
    <property type="match status" value="1"/>
</dbReference>
<dbReference type="GO" id="GO:0006897">
    <property type="term" value="P:endocytosis"/>
    <property type="evidence" value="ECO:0007669"/>
    <property type="project" value="TreeGrafter"/>
</dbReference>
<dbReference type="Proteomes" id="UP000887574">
    <property type="component" value="Unplaced"/>
</dbReference>
<name>A0A915CVA0_9BILA</name>
<dbReference type="InterPro" id="IPR036940">
    <property type="entry name" value="PI3/4_kinase_cat_sf"/>
</dbReference>
<dbReference type="PROSITE" id="PS51545">
    <property type="entry name" value="PIK_HELICAL"/>
    <property type="match status" value="1"/>
</dbReference>
<sequence length="1076" mass="120918">MRIREIITSKAVLINSTHFTLLNCSNEEVDFADEYVQPRYTPTRNYPLTRECVHSYSRAGSLIFDASERNIFVNSNKLLGTCPCQSRLTQSIFTARHTSATEDEDIEVRVECPDMRRFCMCTESGQCYTTSGRVNSVGFTPYCDGGGCHMYAILDGESDSGLEGDQANIFRVSDQLQADGTPRRPSSDSIYLKAKSTGIGIMSALRSHNRLHTAENGFAYFYSSEVDVAVRVKVVSLYGYLAPPLVTTASQSNCMFLKLMVYCNGRRVSAREVQTSSFSASPTNGVGGRDLQKWNEWCSLPIKYCELSRDAMLHVSLWDVDENSIKPVFVAECWKSLFSKHGICRSGQLDLKMDTSGQATRQATRDQKCVTSEPDGQSIRQTKAVNKPVGDLADLLKREKLYKQNFIDRVNWLDKITFSKLEEIKHEAKTEDRSLYLTIEMPVVQFGNENTVYSIVFFAEDDDYLLNASLTNKVQSFNNNMLNTTPATNYRPTTSGPGYWIDPELGLDNLCEIKHHMLTRNARANQIDRRLQPNTSAKDAIESILLAPSCQPLSVEERTLYGSSVSGSSPILKLSPSSEWEPIEASDALELLAPSFSHPFVRRYAVSRLQRTTYANIILYLPQLVQALRYETKPDQVFDSKDVSSNSIVEVSNRRASKSDGLNTSCSSMSQYFGSADTDLASFLVRVACENSVIANFFYWYLKVEIEANADIDQIMSHMFANIMERFKQALSKGNSTARNTLATLSQQKKFVDALVEMAKLVAEVSGSRAKKLEVLKKKLAENHELMDLKGLSLPLDPSIHVKNIQAESTILFSSNLMPMRLTFSTVRGSVTPYESGEAYVTIFKKGDDLRQDQLVLSMIRLMDSLLKEEKLDLCLTPYCVLATSVTEGFVQFVKATPLADLKSIQETLRTFRPSSNGPYGIEVDVLNNYVRQAPSQFVAMRKWTHVSCGLRLHFRSRSKTYAPAMKLTGDMINAMGGQGSEFFKDFLDYCTTAYCILRRHANLIINLFSLMLDAGIPDIALERDRSVQKVLERFNAQLSDEEACQHVHRLIENSMSAKMPILVDFVHDVKQFISN</sequence>
<dbReference type="InterPro" id="IPR001263">
    <property type="entry name" value="PI3K_accessory_dom"/>
</dbReference>
<dbReference type="PROSITE" id="PS51547">
    <property type="entry name" value="C2_PI3K"/>
    <property type="match status" value="1"/>
</dbReference>
<dbReference type="Gene3D" id="1.25.40.70">
    <property type="entry name" value="Phosphatidylinositol 3-kinase, accessory domain (PIK)"/>
    <property type="match status" value="1"/>
</dbReference>
<dbReference type="Gene3D" id="1.10.1070.11">
    <property type="entry name" value="Phosphatidylinositol 3-/4-kinase, catalytic domain"/>
    <property type="match status" value="1"/>
</dbReference>
<keyword evidence="2" id="KW-0808">Transferase</keyword>
<dbReference type="PROSITE" id="PS50290">
    <property type="entry name" value="PI3_4_KINASE_3"/>
    <property type="match status" value="1"/>
</dbReference>
<evidence type="ECO:0000259" key="7">
    <source>
        <dbReference type="PROSITE" id="PS50290"/>
    </source>
</evidence>
<dbReference type="GO" id="GO:0034271">
    <property type="term" value="C:phosphatidylinositol 3-kinase complex, class III, type I"/>
    <property type="evidence" value="ECO:0007669"/>
    <property type="project" value="TreeGrafter"/>
</dbReference>
<evidence type="ECO:0000259" key="8">
    <source>
        <dbReference type="PROSITE" id="PS51545"/>
    </source>
</evidence>
<feature type="domain" description="C2 PI3K-type" evidence="9">
    <location>
        <begin position="226"/>
        <end position="403"/>
    </location>
</feature>
<dbReference type="GO" id="GO:0016303">
    <property type="term" value="F:1-phosphatidylinositol-3-kinase activity"/>
    <property type="evidence" value="ECO:0007669"/>
    <property type="project" value="UniProtKB-EC"/>
</dbReference>
<dbReference type="EC" id="2.7.1.137" evidence="1"/>
<dbReference type="InterPro" id="IPR057756">
    <property type="entry name" value="PI3-kinase_type3/VPS34_cat"/>
</dbReference>
<dbReference type="GO" id="GO:0034272">
    <property type="term" value="C:phosphatidylinositol 3-kinase complex, class III, type II"/>
    <property type="evidence" value="ECO:0007669"/>
    <property type="project" value="TreeGrafter"/>
</dbReference>
<evidence type="ECO:0000256" key="5">
    <source>
        <dbReference type="ARBA" id="ARBA00022840"/>
    </source>
</evidence>
<evidence type="ECO:0000256" key="3">
    <source>
        <dbReference type="ARBA" id="ARBA00022741"/>
    </source>
</evidence>
<keyword evidence="3" id="KW-0547">Nucleotide-binding</keyword>
<comment type="similarity">
    <text evidence="6">Belongs to the PI3/PI4-kinase family.</text>
</comment>
<dbReference type="Gene3D" id="3.30.1010.10">
    <property type="entry name" value="Phosphatidylinositol 3-kinase Catalytic Subunit, Chain A, domain 4"/>
    <property type="match status" value="1"/>
</dbReference>
<dbReference type="PANTHER" id="PTHR10048">
    <property type="entry name" value="PHOSPHATIDYLINOSITOL KINASE"/>
    <property type="match status" value="1"/>
</dbReference>
<dbReference type="Pfam" id="PF00454">
    <property type="entry name" value="PI3_PI4_kinase"/>
    <property type="match status" value="2"/>
</dbReference>
<accession>A0A915CVA0</accession>
<evidence type="ECO:0000313" key="10">
    <source>
        <dbReference type="Proteomes" id="UP000887574"/>
    </source>
</evidence>
<feature type="domain" description="PIK helical" evidence="8">
    <location>
        <begin position="500"/>
        <end position="730"/>
    </location>
</feature>
<dbReference type="FunFam" id="3.30.1010.10:FF:000002">
    <property type="entry name" value="Phosphatidylinositol 3-kinase catalytic subunit type 3"/>
    <property type="match status" value="1"/>
</dbReference>
<evidence type="ECO:0000256" key="6">
    <source>
        <dbReference type="PROSITE-ProRule" id="PRU00880"/>
    </source>
</evidence>
<evidence type="ECO:0000256" key="1">
    <source>
        <dbReference type="ARBA" id="ARBA00012073"/>
    </source>
</evidence>
<dbReference type="InterPro" id="IPR000403">
    <property type="entry name" value="PI3/4_kinase_cat_dom"/>
</dbReference>
<evidence type="ECO:0000256" key="4">
    <source>
        <dbReference type="ARBA" id="ARBA00022777"/>
    </source>
</evidence>
<keyword evidence="5" id="KW-0067">ATP-binding</keyword>
<reference evidence="11" key="1">
    <citation type="submission" date="2022-11" db="UniProtKB">
        <authorList>
            <consortium name="WormBaseParasite"/>
        </authorList>
    </citation>
    <scope>IDENTIFICATION</scope>
</reference>
<dbReference type="GO" id="GO:0005777">
    <property type="term" value="C:peroxisome"/>
    <property type="evidence" value="ECO:0007669"/>
    <property type="project" value="TreeGrafter"/>
</dbReference>
<dbReference type="PANTHER" id="PTHR10048:SF7">
    <property type="entry name" value="PHOSPHATIDYLINOSITOL 3-KINASE CATALYTIC SUBUNIT TYPE 3"/>
    <property type="match status" value="1"/>
</dbReference>
<dbReference type="AlphaFoldDB" id="A0A915CVA0"/>
<dbReference type="SUPFAM" id="SSF56112">
    <property type="entry name" value="Protein kinase-like (PK-like)"/>
    <property type="match status" value="1"/>
</dbReference>
<dbReference type="Gene3D" id="2.60.40.150">
    <property type="entry name" value="C2 domain"/>
    <property type="match status" value="1"/>
</dbReference>
<dbReference type="InterPro" id="IPR015433">
    <property type="entry name" value="PI3/4_kinase"/>
</dbReference>
<dbReference type="GO" id="GO:0000045">
    <property type="term" value="P:autophagosome assembly"/>
    <property type="evidence" value="ECO:0007669"/>
    <property type="project" value="TreeGrafter"/>
</dbReference>
<dbReference type="GO" id="GO:0005524">
    <property type="term" value="F:ATP binding"/>
    <property type="evidence" value="ECO:0007669"/>
    <property type="project" value="UniProtKB-KW"/>
</dbReference>
<dbReference type="InterPro" id="IPR042236">
    <property type="entry name" value="PI3K_accessory_sf"/>
</dbReference>
<dbReference type="InterPro" id="IPR035892">
    <property type="entry name" value="C2_domain_sf"/>
</dbReference>
<evidence type="ECO:0000256" key="2">
    <source>
        <dbReference type="ARBA" id="ARBA00022679"/>
    </source>
</evidence>
<dbReference type="InterPro" id="IPR016024">
    <property type="entry name" value="ARM-type_fold"/>
</dbReference>
<dbReference type="Pfam" id="PF00792">
    <property type="entry name" value="PI3K_C2"/>
    <property type="match status" value="1"/>
</dbReference>
<proteinExistence type="inferred from homology"/>
<dbReference type="GO" id="GO:0005768">
    <property type="term" value="C:endosome"/>
    <property type="evidence" value="ECO:0007669"/>
    <property type="project" value="TreeGrafter"/>
</dbReference>
<organism evidence="10 11">
    <name type="scientific">Ditylenchus dipsaci</name>
    <dbReference type="NCBI Taxonomy" id="166011"/>
    <lineage>
        <taxon>Eukaryota</taxon>
        <taxon>Metazoa</taxon>
        <taxon>Ecdysozoa</taxon>
        <taxon>Nematoda</taxon>
        <taxon>Chromadorea</taxon>
        <taxon>Rhabditida</taxon>
        <taxon>Tylenchina</taxon>
        <taxon>Tylenchomorpha</taxon>
        <taxon>Sphaerularioidea</taxon>
        <taxon>Anguinidae</taxon>
        <taxon>Anguininae</taxon>
        <taxon>Ditylenchus</taxon>
    </lineage>
</organism>
<protein>
    <recommendedName>
        <fullName evidence="1">phosphatidylinositol 3-kinase</fullName>
        <ecNumber evidence="1">2.7.1.137</ecNumber>
    </recommendedName>
</protein>
<dbReference type="SMART" id="SM00145">
    <property type="entry name" value="PI3Ka"/>
    <property type="match status" value="1"/>
</dbReference>
<keyword evidence="10" id="KW-1185">Reference proteome</keyword>
<dbReference type="SMART" id="SM00146">
    <property type="entry name" value="PI3Kc"/>
    <property type="match status" value="1"/>
</dbReference>
<dbReference type="InterPro" id="IPR011009">
    <property type="entry name" value="Kinase-like_dom_sf"/>
</dbReference>
<keyword evidence="4" id="KW-0418">Kinase</keyword>
<dbReference type="CDD" id="cd00896">
    <property type="entry name" value="PI3Kc_III"/>
    <property type="match status" value="1"/>
</dbReference>
<dbReference type="SUPFAM" id="SSF49562">
    <property type="entry name" value="C2 domain (Calcium/lipid-binding domain, CaLB)"/>
    <property type="match status" value="1"/>
</dbReference>
<evidence type="ECO:0000259" key="9">
    <source>
        <dbReference type="PROSITE" id="PS51547"/>
    </source>
</evidence>
<dbReference type="WBParaSite" id="jg12745">
    <property type="protein sequence ID" value="jg12745"/>
    <property type="gene ID" value="jg12745"/>
</dbReference>
<dbReference type="GO" id="GO:0048015">
    <property type="term" value="P:phosphatidylinositol-mediated signaling"/>
    <property type="evidence" value="ECO:0007669"/>
    <property type="project" value="TreeGrafter"/>
</dbReference>
<dbReference type="GO" id="GO:0000407">
    <property type="term" value="C:phagophore assembly site"/>
    <property type="evidence" value="ECO:0007669"/>
    <property type="project" value="TreeGrafter"/>
</dbReference>
<dbReference type="InterPro" id="IPR002420">
    <property type="entry name" value="PI3K-type_C2_dom"/>
</dbReference>
<dbReference type="SMART" id="SM00142">
    <property type="entry name" value="PI3K_C2"/>
    <property type="match status" value="1"/>
</dbReference>
<dbReference type="SUPFAM" id="SSF48371">
    <property type="entry name" value="ARM repeat"/>
    <property type="match status" value="1"/>
</dbReference>
<feature type="domain" description="PI3K/PI4K catalytic" evidence="7">
    <location>
        <begin position="806"/>
        <end position="1060"/>
    </location>
</feature>